<dbReference type="InterPro" id="IPR011060">
    <property type="entry name" value="RibuloseP-bd_barrel"/>
</dbReference>
<dbReference type="HAMAP" id="MF_02227">
    <property type="entry name" value="RPE"/>
    <property type="match status" value="1"/>
</dbReference>
<dbReference type="NCBIfam" id="NF004076">
    <property type="entry name" value="PRK05581.1-4"/>
    <property type="match status" value="1"/>
</dbReference>
<dbReference type="STRING" id="58919.A0A316ZIJ6"/>
<comment type="cofactor">
    <cofactor evidence="2">
        <name>Mn(2+)</name>
        <dbReference type="ChEBI" id="CHEBI:29035"/>
    </cofactor>
</comment>
<evidence type="ECO:0000256" key="12">
    <source>
        <dbReference type="ARBA" id="ARBA00023285"/>
    </source>
</evidence>
<name>A0A316ZIJ6_9BASI</name>
<evidence type="ECO:0000256" key="11">
    <source>
        <dbReference type="ARBA" id="ARBA00023235"/>
    </source>
</evidence>
<gene>
    <name evidence="16" type="ORF">FA09DRAFT_327623</name>
</gene>
<comment type="catalytic activity">
    <reaction evidence="1">
        <text>D-ribulose 5-phosphate = D-xylulose 5-phosphate</text>
        <dbReference type="Rhea" id="RHEA:13677"/>
        <dbReference type="ChEBI" id="CHEBI:57737"/>
        <dbReference type="ChEBI" id="CHEBI:58121"/>
        <dbReference type="EC" id="5.1.3.1"/>
    </reaction>
</comment>
<accession>A0A316ZIJ6</accession>
<keyword evidence="10" id="KW-0479">Metal-binding</keyword>
<feature type="region of interest" description="Disordered" evidence="15">
    <location>
        <begin position="234"/>
        <end position="307"/>
    </location>
</feature>
<dbReference type="EC" id="5.1.3.1" evidence="8"/>
<dbReference type="CDD" id="cd00429">
    <property type="entry name" value="RPE"/>
    <property type="match status" value="1"/>
</dbReference>
<dbReference type="GO" id="GO:0046872">
    <property type="term" value="F:metal ion binding"/>
    <property type="evidence" value="ECO:0007669"/>
    <property type="project" value="UniProtKB-KW"/>
</dbReference>
<dbReference type="Gene3D" id="3.20.20.70">
    <property type="entry name" value="Aldolase class I"/>
    <property type="match status" value="1"/>
</dbReference>
<comment type="similarity">
    <text evidence="7">Belongs to the ribulose-phosphate 3-epimerase family.</text>
</comment>
<evidence type="ECO:0000256" key="5">
    <source>
        <dbReference type="ARBA" id="ARBA00001954"/>
    </source>
</evidence>
<comment type="pathway">
    <text evidence="6">Carbohydrate degradation; pentose phosphate pathway; D-xylulose 5-phosphate from D-ribulose 5-phosphate (non-oxidative stage): step 1/1.</text>
</comment>
<dbReference type="Pfam" id="PF00834">
    <property type="entry name" value="Ribul_P_3_epim"/>
    <property type="match status" value="1"/>
</dbReference>
<evidence type="ECO:0000256" key="1">
    <source>
        <dbReference type="ARBA" id="ARBA00001782"/>
    </source>
</evidence>
<evidence type="ECO:0000313" key="16">
    <source>
        <dbReference type="EMBL" id="PWO00909.1"/>
    </source>
</evidence>
<evidence type="ECO:0000256" key="7">
    <source>
        <dbReference type="ARBA" id="ARBA00009541"/>
    </source>
</evidence>
<dbReference type="OrthoDB" id="1927044at2759"/>
<reference evidence="16 17" key="1">
    <citation type="journal article" date="2018" name="Mol. Biol. Evol.">
        <title>Broad Genomic Sampling Reveals a Smut Pathogenic Ancestry of the Fungal Clade Ustilaginomycotina.</title>
        <authorList>
            <person name="Kijpornyongpan T."/>
            <person name="Mondo S.J."/>
            <person name="Barry K."/>
            <person name="Sandor L."/>
            <person name="Lee J."/>
            <person name="Lipzen A."/>
            <person name="Pangilinan J."/>
            <person name="LaButti K."/>
            <person name="Hainaut M."/>
            <person name="Henrissat B."/>
            <person name="Grigoriev I.V."/>
            <person name="Spatafora J.W."/>
            <person name="Aime M.C."/>
        </authorList>
    </citation>
    <scope>NUCLEOTIDE SEQUENCE [LARGE SCALE GENOMIC DNA]</scope>
    <source>
        <strain evidence="16 17">MCA 4186</strain>
    </source>
</reference>
<dbReference type="PROSITE" id="PS01085">
    <property type="entry name" value="RIBUL_P_3_EPIMER_1"/>
    <property type="match status" value="1"/>
</dbReference>
<comment type="cofactor">
    <cofactor evidence="5">
        <name>Fe(2+)</name>
        <dbReference type="ChEBI" id="CHEBI:29033"/>
    </cofactor>
</comment>
<evidence type="ECO:0000256" key="3">
    <source>
        <dbReference type="ARBA" id="ARBA00001941"/>
    </source>
</evidence>
<proteinExistence type="inferred from homology"/>
<keyword evidence="11" id="KW-0413">Isomerase</keyword>
<dbReference type="EMBL" id="KZ819284">
    <property type="protein sequence ID" value="PWO00909.1"/>
    <property type="molecule type" value="Genomic_DNA"/>
</dbReference>
<evidence type="ECO:0000256" key="9">
    <source>
        <dbReference type="ARBA" id="ARBA00013920"/>
    </source>
</evidence>
<keyword evidence="17" id="KW-1185">Reference proteome</keyword>
<dbReference type="Proteomes" id="UP000245946">
    <property type="component" value="Unassembled WGS sequence"/>
</dbReference>
<dbReference type="SUPFAM" id="SSF51366">
    <property type="entry name" value="Ribulose-phoshate binding barrel"/>
    <property type="match status" value="1"/>
</dbReference>
<evidence type="ECO:0000256" key="4">
    <source>
        <dbReference type="ARBA" id="ARBA00001947"/>
    </source>
</evidence>
<protein>
    <recommendedName>
        <fullName evidence="9">Ribulose-phosphate 3-epimerase</fullName>
        <ecNumber evidence="8">5.1.3.1</ecNumber>
    </recommendedName>
    <alternativeName>
        <fullName evidence="14">Pentose-5-phosphate 3-epimerase</fullName>
    </alternativeName>
    <alternativeName>
        <fullName evidence="13">RPE</fullName>
    </alternativeName>
</protein>
<dbReference type="InterPro" id="IPR000056">
    <property type="entry name" value="Ribul_P_3_epim-like"/>
</dbReference>
<dbReference type="PROSITE" id="PS01086">
    <property type="entry name" value="RIBUL_P_3_EPIMER_2"/>
    <property type="match status" value="1"/>
</dbReference>
<dbReference type="InterPro" id="IPR026019">
    <property type="entry name" value="Ribul_P_3_epim"/>
</dbReference>
<evidence type="ECO:0000256" key="8">
    <source>
        <dbReference type="ARBA" id="ARBA00013188"/>
    </source>
</evidence>
<comment type="cofactor">
    <cofactor evidence="3">
        <name>Co(2+)</name>
        <dbReference type="ChEBI" id="CHEBI:48828"/>
    </cofactor>
</comment>
<dbReference type="GO" id="GO:0005975">
    <property type="term" value="P:carbohydrate metabolic process"/>
    <property type="evidence" value="ECO:0007669"/>
    <property type="project" value="InterPro"/>
</dbReference>
<organism evidence="16 17">
    <name type="scientific">Tilletiopsis washingtonensis</name>
    <dbReference type="NCBI Taxonomy" id="58919"/>
    <lineage>
        <taxon>Eukaryota</taxon>
        <taxon>Fungi</taxon>
        <taxon>Dikarya</taxon>
        <taxon>Basidiomycota</taxon>
        <taxon>Ustilaginomycotina</taxon>
        <taxon>Exobasidiomycetes</taxon>
        <taxon>Entylomatales</taxon>
        <taxon>Entylomatales incertae sedis</taxon>
        <taxon>Tilletiopsis</taxon>
    </lineage>
</organism>
<evidence type="ECO:0000256" key="15">
    <source>
        <dbReference type="SAM" id="MobiDB-lite"/>
    </source>
</evidence>
<dbReference type="NCBIfam" id="TIGR01163">
    <property type="entry name" value="rpe"/>
    <property type="match status" value="1"/>
</dbReference>
<dbReference type="InterPro" id="IPR013785">
    <property type="entry name" value="Aldolase_TIM"/>
</dbReference>
<dbReference type="RefSeq" id="XP_025601187.1">
    <property type="nucleotide sequence ID" value="XM_025741463.1"/>
</dbReference>
<evidence type="ECO:0000313" key="17">
    <source>
        <dbReference type="Proteomes" id="UP000245946"/>
    </source>
</evidence>
<dbReference type="PANTHER" id="PTHR11749">
    <property type="entry name" value="RIBULOSE-5-PHOSPHATE-3-EPIMERASE"/>
    <property type="match status" value="1"/>
</dbReference>
<evidence type="ECO:0000256" key="14">
    <source>
        <dbReference type="ARBA" id="ARBA00030599"/>
    </source>
</evidence>
<dbReference type="FunFam" id="3.20.20.70:FF:000171">
    <property type="entry name" value="Ribulose-phosphate 3-epimerase"/>
    <property type="match status" value="1"/>
</dbReference>
<dbReference type="GeneID" id="37269007"/>
<dbReference type="GO" id="GO:0004750">
    <property type="term" value="F:D-ribulose-phosphate 3-epimerase activity"/>
    <property type="evidence" value="ECO:0007669"/>
    <property type="project" value="UniProtKB-EC"/>
</dbReference>
<comment type="cofactor">
    <cofactor evidence="4">
        <name>Zn(2+)</name>
        <dbReference type="ChEBI" id="CHEBI:29105"/>
    </cofactor>
</comment>
<sequence>MPRVLIAPSVLAADMGNLNHECKRMMEAGADWLHMDVMDGHFVPNIVLGAPILSSVKKAVPNIFMDCHMMVTEPGRWVKDIAEAGGSSYTFHIEAADDPMDVVRLIKATGMRAAVAINPGTPSSEISNELGEAVDMILVMTVWPGAGGQKFMKECMPKVAELRARFPNLDVEVDGGVGPKTIDRCADAGANIIVAGTAIFNADSPRDVIAFLRNRCTAAQERIAREREQILFDPAADSALDDDDDQGPTVSRPGSRPTTPLSQPRAYLRHLVARRSSGALEPMKRGNPPEGGPVKGLSAQMGMTSIG</sequence>
<evidence type="ECO:0000256" key="13">
    <source>
        <dbReference type="ARBA" id="ARBA00029933"/>
    </source>
</evidence>
<evidence type="ECO:0000256" key="10">
    <source>
        <dbReference type="ARBA" id="ARBA00022723"/>
    </source>
</evidence>
<evidence type="ECO:0000256" key="2">
    <source>
        <dbReference type="ARBA" id="ARBA00001936"/>
    </source>
</evidence>
<keyword evidence="12" id="KW-0170">Cobalt</keyword>
<dbReference type="AlphaFoldDB" id="A0A316ZIJ6"/>
<dbReference type="GO" id="GO:0006098">
    <property type="term" value="P:pentose-phosphate shunt"/>
    <property type="evidence" value="ECO:0007669"/>
    <property type="project" value="UniProtKB-UniPathway"/>
</dbReference>
<dbReference type="UniPathway" id="UPA00115">
    <property type="reaction ID" value="UER00411"/>
</dbReference>
<evidence type="ECO:0000256" key="6">
    <source>
        <dbReference type="ARBA" id="ARBA00005016"/>
    </source>
</evidence>